<evidence type="ECO:0000256" key="9">
    <source>
        <dbReference type="RuleBase" id="RU003733"/>
    </source>
</evidence>
<dbReference type="PIRSF" id="PIRSF000538">
    <property type="entry name" value="GlpK"/>
    <property type="match status" value="1"/>
</dbReference>
<dbReference type="InterPro" id="IPR006000">
    <property type="entry name" value="Xylulokinase"/>
</dbReference>
<dbReference type="InterPro" id="IPR018484">
    <property type="entry name" value="FGGY_N"/>
</dbReference>
<evidence type="ECO:0000256" key="5">
    <source>
        <dbReference type="ARBA" id="ARBA00022777"/>
    </source>
</evidence>
<dbReference type="NCBIfam" id="TIGR01312">
    <property type="entry name" value="XylB"/>
    <property type="match status" value="1"/>
</dbReference>
<comment type="catalytic activity">
    <reaction evidence="8 10">
        <text>D-xylulose + ATP = D-xylulose 5-phosphate + ADP + H(+)</text>
        <dbReference type="Rhea" id="RHEA:10964"/>
        <dbReference type="ChEBI" id="CHEBI:15378"/>
        <dbReference type="ChEBI" id="CHEBI:17140"/>
        <dbReference type="ChEBI" id="CHEBI:30616"/>
        <dbReference type="ChEBI" id="CHEBI:57737"/>
        <dbReference type="ChEBI" id="CHEBI:456216"/>
        <dbReference type="EC" id="2.7.1.17"/>
    </reaction>
</comment>
<name>A0A317K836_9ACTN</name>
<dbReference type="GO" id="GO:0005998">
    <property type="term" value="P:xylulose catabolic process"/>
    <property type="evidence" value="ECO:0007669"/>
    <property type="project" value="UniProtKB-UniRule"/>
</dbReference>
<dbReference type="EC" id="2.7.1.17" evidence="8 10"/>
<dbReference type="GO" id="GO:0005524">
    <property type="term" value="F:ATP binding"/>
    <property type="evidence" value="ECO:0007669"/>
    <property type="project" value="UniProtKB-UniRule"/>
</dbReference>
<evidence type="ECO:0000256" key="10">
    <source>
        <dbReference type="RuleBase" id="RU364073"/>
    </source>
</evidence>
<dbReference type="GO" id="GO:0004856">
    <property type="term" value="F:D-xylulokinase activity"/>
    <property type="evidence" value="ECO:0007669"/>
    <property type="project" value="UniProtKB-UniRule"/>
</dbReference>
<dbReference type="InterPro" id="IPR018485">
    <property type="entry name" value="FGGY_C"/>
</dbReference>
<evidence type="ECO:0000256" key="3">
    <source>
        <dbReference type="ARBA" id="ARBA00022679"/>
    </source>
</evidence>
<dbReference type="PROSITE" id="PS00445">
    <property type="entry name" value="FGGY_KINASES_2"/>
    <property type="match status" value="1"/>
</dbReference>
<evidence type="ECO:0000259" key="12">
    <source>
        <dbReference type="Pfam" id="PF02782"/>
    </source>
</evidence>
<dbReference type="AlphaFoldDB" id="A0A317K836"/>
<evidence type="ECO:0000313" key="13">
    <source>
        <dbReference type="EMBL" id="PWU49368.1"/>
    </source>
</evidence>
<dbReference type="CDD" id="cd07809">
    <property type="entry name" value="ASKHA_NBD_FGGY_BaXK-like"/>
    <property type="match status" value="1"/>
</dbReference>
<dbReference type="GO" id="GO:0042732">
    <property type="term" value="P:D-xylose metabolic process"/>
    <property type="evidence" value="ECO:0007669"/>
    <property type="project" value="UniProtKB-KW"/>
</dbReference>
<evidence type="ECO:0000256" key="1">
    <source>
        <dbReference type="ARBA" id="ARBA00009156"/>
    </source>
</evidence>
<evidence type="ECO:0000256" key="2">
    <source>
        <dbReference type="ARBA" id="ARBA00022629"/>
    </source>
</evidence>
<accession>A0A317K836</accession>
<evidence type="ECO:0000256" key="7">
    <source>
        <dbReference type="ARBA" id="ARBA00023277"/>
    </source>
</evidence>
<proteinExistence type="inferred from homology"/>
<dbReference type="HAMAP" id="MF_02220">
    <property type="entry name" value="XylB"/>
    <property type="match status" value="1"/>
</dbReference>
<dbReference type="OrthoDB" id="9805576at2"/>
<feature type="binding site" evidence="8">
    <location>
        <begin position="71"/>
        <end position="72"/>
    </location>
    <ligand>
        <name>substrate</name>
    </ligand>
</feature>
<evidence type="ECO:0000256" key="8">
    <source>
        <dbReference type="HAMAP-Rule" id="MF_02220"/>
    </source>
</evidence>
<dbReference type="PROSITE" id="PS00933">
    <property type="entry name" value="FGGY_KINASES_1"/>
    <property type="match status" value="1"/>
</dbReference>
<evidence type="ECO:0000256" key="4">
    <source>
        <dbReference type="ARBA" id="ARBA00022741"/>
    </source>
</evidence>
<dbReference type="RefSeq" id="WP_109944309.1">
    <property type="nucleotide sequence ID" value="NZ_QGSV01000139.1"/>
</dbReference>
<dbReference type="InterPro" id="IPR000577">
    <property type="entry name" value="Carb_kinase_FGGY"/>
</dbReference>
<dbReference type="InterPro" id="IPR050406">
    <property type="entry name" value="FGGY_Carb_Kinase"/>
</dbReference>
<feature type="domain" description="Carbohydrate kinase FGGY N-terminal" evidence="11">
    <location>
        <begin position="4"/>
        <end position="247"/>
    </location>
</feature>
<dbReference type="InterPro" id="IPR018483">
    <property type="entry name" value="Carb_kinase_FGGY_CS"/>
</dbReference>
<keyword evidence="7 8" id="KW-0119">Carbohydrate metabolism</keyword>
<dbReference type="Proteomes" id="UP000245683">
    <property type="component" value="Unassembled WGS sequence"/>
</dbReference>
<dbReference type="Pfam" id="PF00370">
    <property type="entry name" value="FGGY_N"/>
    <property type="match status" value="1"/>
</dbReference>
<dbReference type="InterPro" id="IPR043129">
    <property type="entry name" value="ATPase_NBD"/>
</dbReference>
<sequence>MPLVAGVDSSTQSCKVVVRDAETGALVRQGRAPHPDGTEVDPQAWWDALRAAADAAGGLADVAAVAVGGQQHGMVCLDEAGRVVRPALLWNDTRSAGAARDLIAEAGGGEAGRRFWAEAVGSVPVASFTATKLRWLARHEPANADRVAAVCLPHDWLTWRLAGAPGLDALVTDRGDASGTGYWSPATGTYRLDLLEMAFGRTLRLPTVLGPAESAGVLDPAVLGGRSPAGNVLLGPGSGDNAAAALGAGAGPGDVVVSIGTSGTVFAVADAPAADPSGTVAGFADATGRYLPLVCTLNAARVLDAAAAMLRVGLDDLSELALAAPPGADGLVMVPYLEGERTPDRPLSTGAVHGLTLRTATPAHLARAAVEGMLCALADGLDALTAQGATVDRVILVGGGARSAAVRRIAPQVFGRPVVVPPPGEYVADGAARQAAWVALGGAAPPGWTVGDTAEYAAEPVPAIRDRYAAARDHTLDRLGGPGE</sequence>
<evidence type="ECO:0000313" key="14">
    <source>
        <dbReference type="Proteomes" id="UP000245683"/>
    </source>
</evidence>
<feature type="domain" description="Carbohydrate kinase FGGY C-terminal" evidence="12">
    <location>
        <begin position="256"/>
        <end position="437"/>
    </location>
</feature>
<keyword evidence="2 8" id="KW-0859">Xylose metabolism</keyword>
<keyword evidence="4 8" id="KW-0547">Nucleotide-binding</keyword>
<keyword evidence="3 8" id="KW-0808">Transferase</keyword>
<organism evidence="13 14">
    <name type="scientific">Micromonospora globispora</name>
    <dbReference type="NCBI Taxonomy" id="1450148"/>
    <lineage>
        <taxon>Bacteria</taxon>
        <taxon>Bacillati</taxon>
        <taxon>Actinomycetota</taxon>
        <taxon>Actinomycetes</taxon>
        <taxon>Micromonosporales</taxon>
        <taxon>Micromonosporaceae</taxon>
        <taxon>Micromonospora</taxon>
    </lineage>
</organism>
<feature type="active site" description="Proton acceptor" evidence="8">
    <location>
        <position position="240"/>
    </location>
</feature>
<dbReference type="Pfam" id="PF02782">
    <property type="entry name" value="FGGY_C"/>
    <property type="match status" value="1"/>
</dbReference>
<dbReference type="SUPFAM" id="SSF53067">
    <property type="entry name" value="Actin-like ATPase domain"/>
    <property type="match status" value="2"/>
</dbReference>
<dbReference type="PANTHER" id="PTHR43095">
    <property type="entry name" value="SUGAR KINASE"/>
    <property type="match status" value="1"/>
</dbReference>
<keyword evidence="6 8" id="KW-0067">ATP-binding</keyword>
<dbReference type="Gene3D" id="3.30.420.40">
    <property type="match status" value="2"/>
</dbReference>
<comment type="function">
    <text evidence="8">Catalyzes the phosphorylation of D-xylulose to D-xylulose 5-phosphate.</text>
</comment>
<dbReference type="PANTHER" id="PTHR43095:SF5">
    <property type="entry name" value="XYLULOSE KINASE"/>
    <property type="match status" value="1"/>
</dbReference>
<comment type="similarity">
    <text evidence="1 8 9">Belongs to the FGGY kinase family.</text>
</comment>
<reference evidence="14" key="1">
    <citation type="submission" date="2018-05" db="EMBL/GenBank/DDBJ databases">
        <title>Micromonospora globispora sp. nov. and Micromonospora rugosa sp. nov., isolated from marine sediment.</title>
        <authorList>
            <person name="Carro L."/>
            <person name="Aysel V."/>
            <person name="Cetin D."/>
            <person name="Igual J.M."/>
            <person name="Klenk H.-P."/>
            <person name="Trujillo M.E."/>
            <person name="Sahin N."/>
        </authorList>
    </citation>
    <scope>NUCLEOTIDE SEQUENCE [LARGE SCALE GENOMIC DNA]</scope>
    <source>
        <strain evidence="14">S2904</strain>
    </source>
</reference>
<keyword evidence="14" id="KW-1185">Reference proteome</keyword>
<evidence type="ECO:0000259" key="11">
    <source>
        <dbReference type="Pfam" id="PF00370"/>
    </source>
</evidence>
<feature type="site" description="Important for activity" evidence="8">
    <location>
        <position position="8"/>
    </location>
</feature>
<protein>
    <recommendedName>
        <fullName evidence="8 10">Xylulose kinase</fullName>
        <shortName evidence="8 10">Xylulokinase</shortName>
        <ecNumber evidence="8 10">2.7.1.17</ecNumber>
    </recommendedName>
</protein>
<evidence type="ECO:0000256" key="6">
    <source>
        <dbReference type="ARBA" id="ARBA00022840"/>
    </source>
</evidence>
<comment type="caution">
    <text evidence="13">The sequence shown here is derived from an EMBL/GenBank/DDBJ whole genome shotgun (WGS) entry which is preliminary data.</text>
</comment>
<keyword evidence="5 8" id="KW-0418">Kinase</keyword>
<dbReference type="EMBL" id="QGSV01000139">
    <property type="protein sequence ID" value="PWU49368.1"/>
    <property type="molecule type" value="Genomic_DNA"/>
</dbReference>
<gene>
    <name evidence="8 10 13" type="primary">xylB</name>
    <name evidence="13" type="ORF">DLJ46_09630</name>
</gene>